<proteinExistence type="predicted"/>
<feature type="transmembrane region" description="Helical" evidence="1">
    <location>
        <begin position="137"/>
        <end position="160"/>
    </location>
</feature>
<dbReference type="RefSeq" id="WP_114397918.1">
    <property type="nucleotide sequence ID" value="NZ_QEIM01000052.1"/>
</dbReference>
<keyword evidence="1" id="KW-0812">Transmembrane</keyword>
<evidence type="ECO:0000313" key="3">
    <source>
        <dbReference type="Proteomes" id="UP000253318"/>
    </source>
</evidence>
<dbReference type="EMBL" id="QEIN01000251">
    <property type="protein sequence ID" value="RCV51429.1"/>
    <property type="molecule type" value="Genomic_DNA"/>
</dbReference>
<organism evidence="2 3">
    <name type="scientific">Marinitenerispora sediminis</name>
    <dbReference type="NCBI Taxonomy" id="1931232"/>
    <lineage>
        <taxon>Bacteria</taxon>
        <taxon>Bacillati</taxon>
        <taxon>Actinomycetota</taxon>
        <taxon>Actinomycetes</taxon>
        <taxon>Streptosporangiales</taxon>
        <taxon>Nocardiopsidaceae</taxon>
        <taxon>Marinitenerispora</taxon>
    </lineage>
</organism>
<evidence type="ECO:0000313" key="2">
    <source>
        <dbReference type="EMBL" id="RCV51429.1"/>
    </source>
</evidence>
<dbReference type="AlphaFoldDB" id="A0A368SZK9"/>
<keyword evidence="1" id="KW-0472">Membrane</keyword>
<feature type="transmembrane region" description="Helical" evidence="1">
    <location>
        <begin position="99"/>
        <end position="125"/>
    </location>
</feature>
<comment type="caution">
    <text evidence="2">The sequence shown here is derived from an EMBL/GenBank/DDBJ whole genome shotgun (WGS) entry which is preliminary data.</text>
</comment>
<keyword evidence="1" id="KW-1133">Transmembrane helix</keyword>
<accession>A0A368SZK9</accession>
<protein>
    <submittedName>
        <fullName evidence="2">Uncharacterized protein</fullName>
    </submittedName>
</protein>
<sequence>MTEEVRPFSTARGDRAPWLGGFNGIGILLMPVSREDAQGRHFAVRWLWLLFVPVLPLGRYYVTEGPQRLWGNSEAGGVETRYDFHGVTRMKAAEIVRTYAWFWLLLLPAMFLPSVGFALAIEWIATNPLDRSPVNPWWWAPLFASLAAMALWPVLAFAGLMGARSRYWTAHAPVHEVRWADGG</sequence>
<name>A0A368SZK9_9ACTN</name>
<keyword evidence="3" id="KW-1185">Reference proteome</keyword>
<evidence type="ECO:0000256" key="1">
    <source>
        <dbReference type="SAM" id="Phobius"/>
    </source>
</evidence>
<dbReference type="Proteomes" id="UP000253318">
    <property type="component" value="Unassembled WGS sequence"/>
</dbReference>
<gene>
    <name evidence="2" type="ORF">DEF24_23210</name>
</gene>
<reference evidence="2 3" key="1">
    <citation type="submission" date="2018-04" db="EMBL/GenBank/DDBJ databases">
        <title>Novel actinobacteria from marine sediment.</title>
        <authorList>
            <person name="Ng Z.Y."/>
            <person name="Tan G.Y.A."/>
        </authorList>
    </citation>
    <scope>NUCLEOTIDE SEQUENCE [LARGE SCALE GENOMIC DNA]</scope>
    <source>
        <strain evidence="2 3">TPS81</strain>
    </source>
</reference>